<dbReference type="Proteomes" id="UP001500711">
    <property type="component" value="Unassembled WGS sequence"/>
</dbReference>
<accession>A0ABP7BQP7</accession>
<dbReference type="EMBL" id="BAABBE010000019">
    <property type="protein sequence ID" value="GAA3665638.1"/>
    <property type="molecule type" value="Genomic_DNA"/>
</dbReference>
<gene>
    <name evidence="1" type="ORF">GCM10022267_59970</name>
</gene>
<proteinExistence type="predicted"/>
<organism evidence="1 2">
    <name type="scientific">Lentzea roselyniae</name>
    <dbReference type="NCBI Taxonomy" id="531940"/>
    <lineage>
        <taxon>Bacteria</taxon>
        <taxon>Bacillati</taxon>
        <taxon>Actinomycetota</taxon>
        <taxon>Actinomycetes</taxon>
        <taxon>Pseudonocardiales</taxon>
        <taxon>Pseudonocardiaceae</taxon>
        <taxon>Lentzea</taxon>
    </lineage>
</organism>
<protein>
    <submittedName>
        <fullName evidence="1">Uncharacterized protein</fullName>
    </submittedName>
</protein>
<reference evidence="2" key="1">
    <citation type="journal article" date="2019" name="Int. J. Syst. Evol. Microbiol.">
        <title>The Global Catalogue of Microorganisms (GCM) 10K type strain sequencing project: providing services to taxonomists for standard genome sequencing and annotation.</title>
        <authorList>
            <consortium name="The Broad Institute Genomics Platform"/>
            <consortium name="The Broad Institute Genome Sequencing Center for Infectious Disease"/>
            <person name="Wu L."/>
            <person name="Ma J."/>
        </authorList>
    </citation>
    <scope>NUCLEOTIDE SEQUENCE [LARGE SCALE GENOMIC DNA]</scope>
    <source>
        <strain evidence="2">JCM 17494</strain>
    </source>
</reference>
<sequence>MTASAAAITPAAIDAKMRFLSKVTHSWSLRARGIKDVNTAEIGTIGPDQSRV</sequence>
<evidence type="ECO:0000313" key="1">
    <source>
        <dbReference type="EMBL" id="GAA3665638.1"/>
    </source>
</evidence>
<evidence type="ECO:0000313" key="2">
    <source>
        <dbReference type="Proteomes" id="UP001500711"/>
    </source>
</evidence>
<comment type="caution">
    <text evidence="1">The sequence shown here is derived from an EMBL/GenBank/DDBJ whole genome shotgun (WGS) entry which is preliminary data.</text>
</comment>
<name>A0ABP7BQP7_9PSEU</name>
<keyword evidence="2" id="KW-1185">Reference proteome</keyword>